<keyword evidence="3" id="KW-1185">Reference proteome</keyword>
<evidence type="ECO:0000256" key="1">
    <source>
        <dbReference type="SAM" id="MobiDB-lite"/>
    </source>
</evidence>
<evidence type="ECO:0000313" key="2">
    <source>
        <dbReference type="EMBL" id="CAB0018631.1"/>
    </source>
</evidence>
<dbReference type="Proteomes" id="UP000479000">
    <property type="component" value="Unassembled WGS sequence"/>
</dbReference>
<sequence length="195" mass="21682">MEAMSGRKRRKIKSDVKIDRRSRAGRGAAASRCVGKNTCVTRVILFGVGPEGTITRTRFRPAREKQFLSPPAAGLSRGFFEMARIPRFSTFRKSLEQKCSPVTATLCRICFISPKIWITIISVVFCRWRIPAHRNTVFSASAAGQVQNGPDVGSTLRQRTSKPKTSSQWQLLAILFLSSMSSRVENTSKTSNKIG</sequence>
<feature type="region of interest" description="Disordered" evidence="1">
    <location>
        <begin position="1"/>
        <end position="20"/>
    </location>
</feature>
<feature type="non-terminal residue" evidence="2">
    <location>
        <position position="195"/>
    </location>
</feature>
<proteinExistence type="predicted"/>
<protein>
    <submittedName>
        <fullName evidence="2">Uncharacterized protein</fullName>
    </submittedName>
</protein>
<organism evidence="2 3">
    <name type="scientific">Nesidiocoris tenuis</name>
    <dbReference type="NCBI Taxonomy" id="355587"/>
    <lineage>
        <taxon>Eukaryota</taxon>
        <taxon>Metazoa</taxon>
        <taxon>Ecdysozoa</taxon>
        <taxon>Arthropoda</taxon>
        <taxon>Hexapoda</taxon>
        <taxon>Insecta</taxon>
        <taxon>Pterygota</taxon>
        <taxon>Neoptera</taxon>
        <taxon>Paraneoptera</taxon>
        <taxon>Hemiptera</taxon>
        <taxon>Heteroptera</taxon>
        <taxon>Panheteroptera</taxon>
        <taxon>Cimicomorpha</taxon>
        <taxon>Miridae</taxon>
        <taxon>Dicyphina</taxon>
        <taxon>Nesidiocoris</taxon>
    </lineage>
</organism>
<name>A0A6H5HQC0_9HEMI</name>
<feature type="compositionally biased region" description="Basic residues" evidence="1">
    <location>
        <begin position="1"/>
        <end position="12"/>
    </location>
</feature>
<dbReference type="AlphaFoldDB" id="A0A6H5HQC0"/>
<evidence type="ECO:0000313" key="3">
    <source>
        <dbReference type="Proteomes" id="UP000479000"/>
    </source>
</evidence>
<dbReference type="EMBL" id="CADCXU010033055">
    <property type="protein sequence ID" value="CAB0018631.1"/>
    <property type="molecule type" value="Genomic_DNA"/>
</dbReference>
<reference evidence="2 3" key="1">
    <citation type="submission" date="2020-02" db="EMBL/GenBank/DDBJ databases">
        <authorList>
            <person name="Ferguson B K."/>
        </authorList>
    </citation>
    <scope>NUCLEOTIDE SEQUENCE [LARGE SCALE GENOMIC DNA]</scope>
</reference>
<gene>
    <name evidence="2" type="ORF">NTEN_LOCUS22442</name>
</gene>
<accession>A0A6H5HQC0</accession>